<feature type="compositionally biased region" description="Basic and acidic residues" evidence="2">
    <location>
        <begin position="41"/>
        <end position="54"/>
    </location>
</feature>
<feature type="compositionally biased region" description="Low complexity" evidence="2">
    <location>
        <begin position="299"/>
        <end position="312"/>
    </location>
</feature>
<dbReference type="GO" id="GO:0008270">
    <property type="term" value="F:zinc ion binding"/>
    <property type="evidence" value="ECO:0007669"/>
    <property type="project" value="InterPro"/>
</dbReference>
<comment type="caution">
    <text evidence="4">The sequence shown here is derived from an EMBL/GenBank/DDBJ whole genome shotgun (WGS) entry which is preliminary data.</text>
</comment>
<dbReference type="GO" id="GO:0000981">
    <property type="term" value="F:DNA-binding transcription factor activity, RNA polymerase II-specific"/>
    <property type="evidence" value="ECO:0007669"/>
    <property type="project" value="InterPro"/>
</dbReference>
<dbReference type="RefSeq" id="XP_062695346.1">
    <property type="nucleotide sequence ID" value="XM_062834638.1"/>
</dbReference>
<feature type="region of interest" description="Disordered" evidence="2">
    <location>
        <begin position="238"/>
        <end position="346"/>
    </location>
</feature>
<evidence type="ECO:0000256" key="1">
    <source>
        <dbReference type="ARBA" id="ARBA00023242"/>
    </source>
</evidence>
<feature type="compositionally biased region" description="Polar residues" evidence="2">
    <location>
        <begin position="276"/>
        <end position="298"/>
    </location>
</feature>
<evidence type="ECO:0000259" key="3">
    <source>
        <dbReference type="PROSITE" id="PS50048"/>
    </source>
</evidence>
<keyword evidence="1" id="KW-0539">Nucleus</keyword>
<organism evidence="4 5">
    <name type="scientific">Neurospora hispaniola</name>
    <dbReference type="NCBI Taxonomy" id="588809"/>
    <lineage>
        <taxon>Eukaryota</taxon>
        <taxon>Fungi</taxon>
        <taxon>Dikarya</taxon>
        <taxon>Ascomycota</taxon>
        <taxon>Pezizomycotina</taxon>
        <taxon>Sordariomycetes</taxon>
        <taxon>Sordariomycetidae</taxon>
        <taxon>Sordariales</taxon>
        <taxon>Sordariaceae</taxon>
        <taxon>Neurospora</taxon>
    </lineage>
</organism>
<evidence type="ECO:0000256" key="2">
    <source>
        <dbReference type="SAM" id="MobiDB-lite"/>
    </source>
</evidence>
<keyword evidence="5" id="KW-1185">Reference proteome</keyword>
<dbReference type="EMBL" id="JAULSX010000002">
    <property type="protein sequence ID" value="KAK3497082.1"/>
    <property type="molecule type" value="Genomic_DNA"/>
</dbReference>
<dbReference type="SUPFAM" id="SSF57701">
    <property type="entry name" value="Zn2/Cys6 DNA-binding domain"/>
    <property type="match status" value="1"/>
</dbReference>
<dbReference type="Gene3D" id="4.10.240.10">
    <property type="entry name" value="Zn(2)-C6 fungal-type DNA-binding domain"/>
    <property type="match status" value="1"/>
</dbReference>
<dbReference type="PROSITE" id="PS50048">
    <property type="entry name" value="ZN2_CY6_FUNGAL_2"/>
    <property type="match status" value="1"/>
</dbReference>
<feature type="domain" description="Zn(2)-C6 fungal-type" evidence="3">
    <location>
        <begin position="106"/>
        <end position="140"/>
    </location>
</feature>
<dbReference type="PANTHER" id="PTHR31668">
    <property type="entry name" value="GLUCOSE TRANSPORT TRANSCRIPTION REGULATOR RGT1-RELATED-RELATED"/>
    <property type="match status" value="1"/>
</dbReference>
<dbReference type="SMART" id="SM00066">
    <property type="entry name" value="GAL4"/>
    <property type="match status" value="1"/>
</dbReference>
<reference evidence="4 5" key="1">
    <citation type="journal article" date="2023" name="Mol. Phylogenet. Evol.">
        <title>Genome-scale phylogeny and comparative genomics of the fungal order Sordariales.</title>
        <authorList>
            <person name="Hensen N."/>
            <person name="Bonometti L."/>
            <person name="Westerberg I."/>
            <person name="Brannstrom I.O."/>
            <person name="Guillou S."/>
            <person name="Cros-Aarteil S."/>
            <person name="Calhoun S."/>
            <person name="Haridas S."/>
            <person name="Kuo A."/>
            <person name="Mondo S."/>
            <person name="Pangilinan J."/>
            <person name="Riley R."/>
            <person name="LaButti K."/>
            <person name="Andreopoulos B."/>
            <person name="Lipzen A."/>
            <person name="Chen C."/>
            <person name="Yan M."/>
            <person name="Daum C."/>
            <person name="Ng V."/>
            <person name="Clum A."/>
            <person name="Steindorff A."/>
            <person name="Ohm R.A."/>
            <person name="Martin F."/>
            <person name="Silar P."/>
            <person name="Natvig D.O."/>
            <person name="Lalanne C."/>
            <person name="Gautier V."/>
            <person name="Ament-Velasquez S.L."/>
            <person name="Kruys A."/>
            <person name="Hutchinson M.I."/>
            <person name="Powell A.J."/>
            <person name="Barry K."/>
            <person name="Miller A.N."/>
            <person name="Grigoriev I.V."/>
            <person name="Debuchy R."/>
            <person name="Gladieux P."/>
            <person name="Hiltunen Thoren M."/>
            <person name="Johannesson H."/>
        </authorList>
    </citation>
    <scope>NUCLEOTIDE SEQUENCE [LARGE SCALE GENOMIC DNA]</scope>
    <source>
        <strain evidence="4 5">FGSC 10403</strain>
    </source>
</reference>
<dbReference type="Pfam" id="PF00172">
    <property type="entry name" value="Zn_clus"/>
    <property type="match status" value="1"/>
</dbReference>
<dbReference type="InterPro" id="IPR050797">
    <property type="entry name" value="Carb_Metab_Trans_Reg"/>
</dbReference>
<dbReference type="InterPro" id="IPR001138">
    <property type="entry name" value="Zn2Cys6_DnaBD"/>
</dbReference>
<proteinExistence type="predicted"/>
<dbReference type="Proteomes" id="UP001285908">
    <property type="component" value="Unassembled WGS sequence"/>
</dbReference>
<dbReference type="PROSITE" id="PS00463">
    <property type="entry name" value="ZN2_CY6_FUNGAL_1"/>
    <property type="match status" value="1"/>
</dbReference>
<feature type="compositionally biased region" description="Polar residues" evidence="2">
    <location>
        <begin position="321"/>
        <end position="330"/>
    </location>
</feature>
<feature type="region of interest" description="Disordered" evidence="2">
    <location>
        <begin position="145"/>
        <end position="224"/>
    </location>
</feature>
<dbReference type="GeneID" id="87872260"/>
<gene>
    <name evidence="4" type="ORF">B0T23DRAFT_311416</name>
</gene>
<dbReference type="InterPro" id="IPR036864">
    <property type="entry name" value="Zn2-C6_fun-type_DNA-bd_sf"/>
</dbReference>
<accession>A0AAJ0ICE2</accession>
<name>A0AAJ0ICE2_9PEZI</name>
<evidence type="ECO:0000313" key="4">
    <source>
        <dbReference type="EMBL" id="KAK3497082.1"/>
    </source>
</evidence>
<protein>
    <recommendedName>
        <fullName evidence="3">Zn(2)-C6 fungal-type domain-containing protein</fullName>
    </recommendedName>
</protein>
<feature type="compositionally biased region" description="Polar residues" evidence="2">
    <location>
        <begin position="185"/>
        <end position="198"/>
    </location>
</feature>
<evidence type="ECO:0000313" key="5">
    <source>
        <dbReference type="Proteomes" id="UP001285908"/>
    </source>
</evidence>
<dbReference type="CDD" id="cd00067">
    <property type="entry name" value="GAL4"/>
    <property type="match status" value="1"/>
</dbReference>
<feature type="compositionally biased region" description="Polar residues" evidence="2">
    <location>
        <begin position="145"/>
        <end position="178"/>
    </location>
</feature>
<dbReference type="AlphaFoldDB" id="A0AAJ0ICE2"/>
<sequence>MTDTMSFQYPPPPSQNGTDMDIQHSGYLPYAVPPPGSSGMDLRHSPDMGRDRSDSYPFATKSKRSMSASQTSQPPPTPRDPTTPDQGLLSGEKRRNKLGYHRTSVACGHCRRRKIRCIPSQNDIQARCVNCIRLKKECTFYPVDQQPSQETRQKSAQRSSTGPKITSTSSSPAIQSGALSEVHSHSSYPHLSLASITNMPPPMKPSGREEYTPDPKIPPIATSTRSYEFGHHGMANWISHDAGPNTSKPNDINPNWRSYTSESPITPAFPPYTPHAPQSATWSAASMGSESSQNELAWSSSGYPVPSSRSMSFGGGGEGIASQQYPPASQTGGGGRPYDRKSSAISSDIYPSPIANIMPGIDTVSGTSQDPHPAVSAGAVPPTGYASWQQPYQYSKSAEGYSAWYGEGGDQQGHGM</sequence>
<feature type="region of interest" description="Disordered" evidence="2">
    <location>
        <begin position="1"/>
        <end position="97"/>
    </location>
</feature>
<feature type="compositionally biased region" description="Polar residues" evidence="2">
    <location>
        <begin position="244"/>
        <end position="264"/>
    </location>
</feature>